<sequence length="389" mass="42446">MLPQLPFEQPDPLAFPPRLRRLALEGPVHRVRTRVGDGAWLVTGYDEVRALLADDRLGRSHPEPARAARAGESVLFGGPQGDHDTEEADHNRMRSLMRPHFTPRRMRALAPRVDELTTTLLEDLERRPRPADLNAALAVPLPILVICELLGVPYADRDRFRAWTLDAADATDRSRSERGMAALFSYGLELVARKRRRPGEDVLSRLVETPDVGDEEAAMIAMALLFAGHETTVVRIGLGVLCLLAEPDRYQALVRDPGRVPAAVEEILRLPGGGSGGIPRYARTDIEIAGVTIRAGDLVMCDTGAANHDPGAFAEPDRFDPGRTGPSHLGFGHGARYCVGAPLARIELGAVLSQLTSRLPTLRLAAGMDGLRVREQVITGGLRDLPVEW</sequence>
<keyword evidence="4 8" id="KW-0479">Metal-binding</keyword>
<accession>A0A1V3C2S5</accession>
<dbReference type="AlphaFoldDB" id="A0A1V3C2S5"/>
<evidence type="ECO:0000256" key="1">
    <source>
        <dbReference type="ARBA" id="ARBA00001971"/>
    </source>
</evidence>
<evidence type="ECO:0000256" key="4">
    <source>
        <dbReference type="ARBA" id="ARBA00022723"/>
    </source>
</evidence>
<reference evidence="11" key="1">
    <citation type="submission" date="2016-08" db="EMBL/GenBank/DDBJ databases">
        <authorList>
            <person name="Tokovenko B."/>
            <person name="Kalinowski J."/>
        </authorList>
    </citation>
    <scope>NUCLEOTIDE SEQUENCE [LARGE SCALE GENOMIC DNA]</scope>
    <source>
        <strain evidence="11">UTMC102</strain>
    </source>
</reference>
<evidence type="ECO:0000256" key="9">
    <source>
        <dbReference type="SAM" id="MobiDB-lite"/>
    </source>
</evidence>
<dbReference type="GO" id="GO:0020037">
    <property type="term" value="F:heme binding"/>
    <property type="evidence" value="ECO:0007669"/>
    <property type="project" value="InterPro"/>
</dbReference>
<keyword evidence="3 8" id="KW-0349">Heme</keyword>
<protein>
    <submittedName>
        <fullName evidence="10">Cytochrome</fullName>
    </submittedName>
</protein>
<dbReference type="InterPro" id="IPR001128">
    <property type="entry name" value="Cyt_P450"/>
</dbReference>
<keyword evidence="7 8" id="KW-0503">Monooxygenase</keyword>
<dbReference type="InterPro" id="IPR002397">
    <property type="entry name" value="Cyt_P450_B"/>
</dbReference>
<dbReference type="Pfam" id="PF00067">
    <property type="entry name" value="p450"/>
    <property type="match status" value="1"/>
</dbReference>
<dbReference type="PROSITE" id="PS00086">
    <property type="entry name" value="CYTOCHROME_P450"/>
    <property type="match status" value="1"/>
</dbReference>
<dbReference type="PRINTS" id="PR00359">
    <property type="entry name" value="BP450"/>
</dbReference>
<dbReference type="FunFam" id="1.10.630.10:FF:000018">
    <property type="entry name" value="Cytochrome P450 monooxygenase"/>
    <property type="match status" value="1"/>
</dbReference>
<dbReference type="PRINTS" id="PR00385">
    <property type="entry name" value="P450"/>
</dbReference>
<dbReference type="Proteomes" id="UP000189004">
    <property type="component" value="Unassembled WGS sequence"/>
</dbReference>
<evidence type="ECO:0000256" key="7">
    <source>
        <dbReference type="ARBA" id="ARBA00023033"/>
    </source>
</evidence>
<dbReference type="GO" id="GO:0016705">
    <property type="term" value="F:oxidoreductase activity, acting on paired donors, with incorporation or reduction of molecular oxygen"/>
    <property type="evidence" value="ECO:0007669"/>
    <property type="project" value="InterPro"/>
</dbReference>
<proteinExistence type="inferred from homology"/>
<dbReference type="GO" id="GO:0004497">
    <property type="term" value="F:monooxygenase activity"/>
    <property type="evidence" value="ECO:0007669"/>
    <property type="project" value="UniProtKB-KW"/>
</dbReference>
<dbReference type="STRING" id="501010.NOSIN_15870"/>
<dbReference type="GO" id="GO:0005506">
    <property type="term" value="F:iron ion binding"/>
    <property type="evidence" value="ECO:0007669"/>
    <property type="project" value="InterPro"/>
</dbReference>
<dbReference type="PANTHER" id="PTHR46696:SF5">
    <property type="entry name" value="CYTOCHROME P450 BJ-1"/>
    <property type="match status" value="1"/>
</dbReference>
<dbReference type="Gene3D" id="1.10.630.10">
    <property type="entry name" value="Cytochrome P450"/>
    <property type="match status" value="1"/>
</dbReference>
<evidence type="ECO:0000313" key="10">
    <source>
        <dbReference type="EMBL" id="OOC55101.1"/>
    </source>
</evidence>
<gene>
    <name evidence="10" type="ORF">NOSIN_15870</name>
</gene>
<evidence type="ECO:0000256" key="5">
    <source>
        <dbReference type="ARBA" id="ARBA00023002"/>
    </source>
</evidence>
<name>A0A1V3C2S5_9ACTN</name>
<dbReference type="RefSeq" id="WP_077691525.1">
    <property type="nucleotide sequence ID" value="NZ_MCOK01000001.1"/>
</dbReference>
<evidence type="ECO:0000256" key="6">
    <source>
        <dbReference type="ARBA" id="ARBA00023004"/>
    </source>
</evidence>
<evidence type="ECO:0000256" key="3">
    <source>
        <dbReference type="ARBA" id="ARBA00022617"/>
    </source>
</evidence>
<organism evidence="10 11">
    <name type="scientific">Nocardiopsis sinuspersici</name>
    <dbReference type="NCBI Taxonomy" id="501010"/>
    <lineage>
        <taxon>Bacteria</taxon>
        <taxon>Bacillati</taxon>
        <taxon>Actinomycetota</taxon>
        <taxon>Actinomycetes</taxon>
        <taxon>Streptosporangiales</taxon>
        <taxon>Nocardiopsidaceae</taxon>
        <taxon>Nocardiopsis</taxon>
    </lineage>
</organism>
<dbReference type="InterPro" id="IPR036396">
    <property type="entry name" value="Cyt_P450_sf"/>
</dbReference>
<dbReference type="PANTHER" id="PTHR46696">
    <property type="entry name" value="P450, PUTATIVE (EUROFUNG)-RELATED"/>
    <property type="match status" value="1"/>
</dbReference>
<comment type="caution">
    <text evidence="10">The sequence shown here is derived from an EMBL/GenBank/DDBJ whole genome shotgun (WGS) entry which is preliminary data.</text>
</comment>
<dbReference type="CDD" id="cd11031">
    <property type="entry name" value="Cyp158A-like"/>
    <property type="match status" value="1"/>
</dbReference>
<comment type="cofactor">
    <cofactor evidence="1">
        <name>heme</name>
        <dbReference type="ChEBI" id="CHEBI:30413"/>
    </cofactor>
</comment>
<comment type="similarity">
    <text evidence="2 8">Belongs to the cytochrome P450 family.</text>
</comment>
<keyword evidence="5 8" id="KW-0560">Oxidoreductase</keyword>
<evidence type="ECO:0000313" key="11">
    <source>
        <dbReference type="Proteomes" id="UP000189004"/>
    </source>
</evidence>
<dbReference type="OrthoDB" id="4133219at2"/>
<keyword evidence="11" id="KW-1185">Reference proteome</keyword>
<evidence type="ECO:0000256" key="2">
    <source>
        <dbReference type="ARBA" id="ARBA00010617"/>
    </source>
</evidence>
<dbReference type="InterPro" id="IPR017972">
    <property type="entry name" value="Cyt_P450_CS"/>
</dbReference>
<evidence type="ECO:0000256" key="8">
    <source>
        <dbReference type="RuleBase" id="RU000461"/>
    </source>
</evidence>
<feature type="region of interest" description="Disordered" evidence="9">
    <location>
        <begin position="61"/>
        <end position="87"/>
    </location>
</feature>
<dbReference type="EMBL" id="MCOK01000001">
    <property type="protein sequence ID" value="OOC55101.1"/>
    <property type="molecule type" value="Genomic_DNA"/>
</dbReference>
<keyword evidence="6 8" id="KW-0408">Iron</keyword>
<dbReference type="SUPFAM" id="SSF48264">
    <property type="entry name" value="Cytochrome P450"/>
    <property type="match status" value="1"/>
</dbReference>